<proteinExistence type="predicted"/>
<evidence type="ECO:0000313" key="10">
    <source>
        <dbReference type="EMBL" id="KAK9908942.1"/>
    </source>
</evidence>
<dbReference type="InterPro" id="IPR008978">
    <property type="entry name" value="HSP20-like_chaperone"/>
</dbReference>
<keyword evidence="5" id="KW-0862">Zinc</keyword>
<evidence type="ECO:0000313" key="11">
    <source>
        <dbReference type="Proteomes" id="UP001491310"/>
    </source>
</evidence>
<keyword evidence="3" id="KW-0479">Metal-binding</keyword>
<evidence type="ECO:0008006" key="12">
    <source>
        <dbReference type="Google" id="ProtNLM"/>
    </source>
</evidence>
<evidence type="ECO:0000256" key="7">
    <source>
        <dbReference type="SAM" id="MobiDB-lite"/>
    </source>
</evidence>
<keyword evidence="11" id="KW-1185">Reference proteome</keyword>
<dbReference type="SUPFAM" id="SSF144232">
    <property type="entry name" value="HIT/MYND zinc finger-like"/>
    <property type="match status" value="1"/>
</dbReference>
<evidence type="ECO:0000256" key="1">
    <source>
        <dbReference type="ARBA" id="ARBA00004496"/>
    </source>
</evidence>
<dbReference type="Proteomes" id="UP001491310">
    <property type="component" value="Unassembled WGS sequence"/>
</dbReference>
<dbReference type="Pfam" id="PF04969">
    <property type="entry name" value="CS"/>
    <property type="match status" value="1"/>
</dbReference>
<comment type="subcellular location">
    <subcellularLocation>
        <location evidence="1">Cytoplasm</location>
    </subcellularLocation>
</comment>
<dbReference type="PROSITE" id="PS50865">
    <property type="entry name" value="ZF_MYND_2"/>
    <property type="match status" value="1"/>
</dbReference>
<dbReference type="InterPro" id="IPR007052">
    <property type="entry name" value="CS_dom"/>
</dbReference>
<accession>A0ABR2YPX4</accession>
<keyword evidence="4 6" id="KW-0863">Zinc-finger</keyword>
<evidence type="ECO:0000256" key="6">
    <source>
        <dbReference type="PROSITE-ProRule" id="PRU00134"/>
    </source>
</evidence>
<name>A0ABR2YPX4_9CHLO</name>
<feature type="region of interest" description="Disordered" evidence="7">
    <location>
        <begin position="114"/>
        <end position="136"/>
    </location>
</feature>
<feature type="domain" description="CS" evidence="9">
    <location>
        <begin position="162"/>
        <end position="260"/>
    </location>
</feature>
<feature type="domain" description="MYND-type" evidence="8">
    <location>
        <begin position="16"/>
        <end position="53"/>
    </location>
</feature>
<dbReference type="PANTHER" id="PTHR12356:SF3">
    <property type="entry name" value="NUCLEAR MIGRATION PROTEIN NUDC"/>
    <property type="match status" value="1"/>
</dbReference>
<gene>
    <name evidence="10" type="ORF">WJX75_005017</name>
</gene>
<evidence type="ECO:0000259" key="9">
    <source>
        <dbReference type="PROSITE" id="PS51203"/>
    </source>
</evidence>
<dbReference type="CDD" id="cd06467">
    <property type="entry name" value="p23_NUDC_like"/>
    <property type="match status" value="1"/>
</dbReference>
<dbReference type="SUPFAM" id="SSF49764">
    <property type="entry name" value="HSP20-like chaperones"/>
    <property type="match status" value="1"/>
</dbReference>
<dbReference type="PROSITE" id="PS01360">
    <property type="entry name" value="ZF_MYND_1"/>
    <property type="match status" value="1"/>
</dbReference>
<feature type="compositionally biased region" description="Basic and acidic residues" evidence="7">
    <location>
        <begin position="124"/>
        <end position="134"/>
    </location>
</feature>
<evidence type="ECO:0000256" key="4">
    <source>
        <dbReference type="ARBA" id="ARBA00022771"/>
    </source>
</evidence>
<sequence length="307" mass="35070">MAAVRHDSDEEDVRECSNCGETGDLLKCSRCQIAWFCSLKCQKAYWPIHKANCYCNEFADLTAASEPKFARWMRKHQKLAVLKDDDVDRLERASAACTGPSRHEVMDSMYNRLDPRPKGPSYSAEERRAMHEAEESAQTQAKLIDQQAGKWSEIAVPLELGLDCGRYKWWQNQTFLEVFFLIPEKVSAKQVTVRMSPSEVLVVLGERTVLKGSWYGEIKQEESTWYIQDGILNMQLLKRNRRGNYANGSNNADTFWKSLVKKCAVPEILQLEYPPTSYYLSHVELDQSATPKRLTRGSSSAHAAREC</sequence>
<dbReference type="Gene3D" id="2.60.40.790">
    <property type="match status" value="1"/>
</dbReference>
<evidence type="ECO:0000256" key="5">
    <source>
        <dbReference type="ARBA" id="ARBA00022833"/>
    </source>
</evidence>
<protein>
    <recommendedName>
        <fullName evidence="12">MYND-type domain-containing protein</fullName>
    </recommendedName>
</protein>
<evidence type="ECO:0000256" key="2">
    <source>
        <dbReference type="ARBA" id="ARBA00022490"/>
    </source>
</evidence>
<dbReference type="Gene3D" id="6.10.140.2220">
    <property type="match status" value="1"/>
</dbReference>
<dbReference type="InterPro" id="IPR037898">
    <property type="entry name" value="NudC_fam"/>
</dbReference>
<dbReference type="PROSITE" id="PS51203">
    <property type="entry name" value="CS"/>
    <property type="match status" value="1"/>
</dbReference>
<evidence type="ECO:0000256" key="3">
    <source>
        <dbReference type="ARBA" id="ARBA00022723"/>
    </source>
</evidence>
<organism evidence="10 11">
    <name type="scientific">Coccomyxa subellipsoidea</name>
    <dbReference type="NCBI Taxonomy" id="248742"/>
    <lineage>
        <taxon>Eukaryota</taxon>
        <taxon>Viridiplantae</taxon>
        <taxon>Chlorophyta</taxon>
        <taxon>core chlorophytes</taxon>
        <taxon>Trebouxiophyceae</taxon>
        <taxon>Trebouxiophyceae incertae sedis</taxon>
        <taxon>Coccomyxaceae</taxon>
        <taxon>Coccomyxa</taxon>
    </lineage>
</organism>
<dbReference type="EMBL" id="JALJOT010000007">
    <property type="protein sequence ID" value="KAK9908942.1"/>
    <property type="molecule type" value="Genomic_DNA"/>
</dbReference>
<keyword evidence="2" id="KW-0963">Cytoplasm</keyword>
<evidence type="ECO:0000259" key="8">
    <source>
        <dbReference type="PROSITE" id="PS50865"/>
    </source>
</evidence>
<comment type="caution">
    <text evidence="10">The sequence shown here is derived from an EMBL/GenBank/DDBJ whole genome shotgun (WGS) entry which is preliminary data.</text>
</comment>
<dbReference type="InterPro" id="IPR002893">
    <property type="entry name" value="Znf_MYND"/>
</dbReference>
<dbReference type="Pfam" id="PF01753">
    <property type="entry name" value="zf-MYND"/>
    <property type="match status" value="1"/>
</dbReference>
<reference evidence="10 11" key="1">
    <citation type="journal article" date="2024" name="Nat. Commun.">
        <title>Phylogenomics reveals the evolutionary origins of lichenization in chlorophyte algae.</title>
        <authorList>
            <person name="Puginier C."/>
            <person name="Libourel C."/>
            <person name="Otte J."/>
            <person name="Skaloud P."/>
            <person name="Haon M."/>
            <person name="Grisel S."/>
            <person name="Petersen M."/>
            <person name="Berrin J.G."/>
            <person name="Delaux P.M."/>
            <person name="Dal Grande F."/>
            <person name="Keller J."/>
        </authorList>
    </citation>
    <scope>NUCLEOTIDE SEQUENCE [LARGE SCALE GENOMIC DNA]</scope>
    <source>
        <strain evidence="10 11">SAG 216-7</strain>
    </source>
</reference>
<dbReference type="PANTHER" id="PTHR12356">
    <property type="entry name" value="NUCLEAR MOVEMENT PROTEIN NUDC"/>
    <property type="match status" value="1"/>
</dbReference>